<feature type="compositionally biased region" description="Low complexity" evidence="1">
    <location>
        <begin position="380"/>
        <end position="391"/>
    </location>
</feature>
<dbReference type="EMBL" id="BMQO01000026">
    <property type="protein sequence ID" value="GGS39857.1"/>
    <property type="molecule type" value="Genomic_DNA"/>
</dbReference>
<feature type="compositionally biased region" description="Gly residues" evidence="1">
    <location>
        <begin position="284"/>
        <end position="302"/>
    </location>
</feature>
<evidence type="ECO:0000313" key="3">
    <source>
        <dbReference type="EMBL" id="GGS39857.1"/>
    </source>
</evidence>
<reference evidence="4" key="1">
    <citation type="journal article" date="2019" name="Int. J. Syst. Evol. Microbiol.">
        <title>The Global Catalogue of Microorganisms (GCM) 10K type strain sequencing project: providing services to taxonomists for standard genome sequencing and annotation.</title>
        <authorList>
            <consortium name="The Broad Institute Genomics Platform"/>
            <consortium name="The Broad Institute Genome Sequencing Center for Infectious Disease"/>
            <person name="Wu L."/>
            <person name="Ma J."/>
        </authorList>
    </citation>
    <scope>NUCLEOTIDE SEQUENCE [LARGE SCALE GENOMIC DNA]</scope>
    <source>
        <strain evidence="4">JCM 31406</strain>
    </source>
</reference>
<feature type="region of interest" description="Disordered" evidence="1">
    <location>
        <begin position="253"/>
        <end position="302"/>
    </location>
</feature>
<evidence type="ECO:0000256" key="1">
    <source>
        <dbReference type="SAM" id="MobiDB-lite"/>
    </source>
</evidence>
<sequence length="816" mass="79875">MQQFPAIRRAVLAALCASLSLNTVAVSVTCGQPGRDGTTYSANTYYAGSGAATAGTRRVTLGAIRSDSRAASTPVGPGDLILIIQMQGGTFNSVNSAAYGNGTGRGALDQGQAGRYEFAVVTDVNGADLTVRDPLQFSYAAAPATTTAARQTFQVVRVPQHASLTLSGTIRPPVWNGQTGGVLILDAAGTLNMGGATVDASAAGFRGGGGFLGGVLSGRNVQDYASVYAGTASRGAMKGEGYAGTPTLVRGDTNTNGYTGTPSGLAAGDPGYPGGLTVSRGAPGNAGGGGIQHNSAGGGGGNVGQGGGGGYSFGQYRTQAQYDALTAAAKATCRSLTSGATTYYSCQGDGSRDVGGLGGAGLPATPSRLFAGGGGGAGDSNNPPQNPSVSSGGAGGGVILIRAAQITGTGGVLTNGQAGEPAGVDAAGGGGAGGTAVIITAPSALTGVQVEARGGAGGNSGRPLGGNETQGPGGGGGGGAVMLATGVTVTANVSGGAAGLNTPVDGVTNTYGSQSGAGGVGQVAYENEGAPLPGLCIPELTVTKATTTPTRFTNSADATYTLNVMNAAGRSDAQQFTLRDPALPTGFSFARTVNVTLTGGATRTAPNEPAAGSTTPEWGTFTLPGGSSVTVTFDTTLSGPAPGTYQNAAQGVYLDPQRTTETGAATVSYDPAGSADEDVTVYAPPAVTLQKWVRNVTRDGTFDTRGGGQPGDILEYCITYRNTGGYPATQVKLRDAIPPNSDPLTGGYGLNATTEPLGVWLSPDTVTAGSLTPAGTPLTAAADGDAASLSAAGGLLLTSDLTVGAGGSVCFRTRIY</sequence>
<proteinExistence type="predicted"/>
<dbReference type="InterPro" id="IPR047589">
    <property type="entry name" value="DUF11_rpt"/>
</dbReference>
<evidence type="ECO:0000256" key="2">
    <source>
        <dbReference type="SAM" id="SignalP"/>
    </source>
</evidence>
<feature type="compositionally biased region" description="Gly residues" evidence="1">
    <location>
        <begin position="454"/>
        <end position="464"/>
    </location>
</feature>
<dbReference type="NCBIfam" id="TIGR01451">
    <property type="entry name" value="B_ant_repeat"/>
    <property type="match status" value="1"/>
</dbReference>
<protein>
    <recommendedName>
        <fullName evidence="5">DUF11 domain-containing protein</fullName>
    </recommendedName>
</protein>
<gene>
    <name evidence="3" type="ORF">GCM10008961_34010</name>
</gene>
<dbReference type="Proteomes" id="UP000620633">
    <property type="component" value="Unassembled WGS sequence"/>
</dbReference>
<evidence type="ECO:0008006" key="5">
    <source>
        <dbReference type="Google" id="ProtNLM"/>
    </source>
</evidence>
<organism evidence="3 4">
    <name type="scientific">Deinococcus knuensis</name>
    <dbReference type="NCBI Taxonomy" id="1837380"/>
    <lineage>
        <taxon>Bacteria</taxon>
        <taxon>Thermotogati</taxon>
        <taxon>Deinococcota</taxon>
        <taxon>Deinococci</taxon>
        <taxon>Deinococcales</taxon>
        <taxon>Deinococcaceae</taxon>
        <taxon>Deinococcus</taxon>
    </lineage>
</organism>
<dbReference type="RefSeq" id="WP_189103760.1">
    <property type="nucleotide sequence ID" value="NZ_BMQO01000026.1"/>
</dbReference>
<name>A0ABQ2SV42_9DEIO</name>
<feature type="compositionally biased region" description="Polar residues" evidence="1">
    <location>
        <begin position="253"/>
        <end position="262"/>
    </location>
</feature>
<evidence type="ECO:0000313" key="4">
    <source>
        <dbReference type="Proteomes" id="UP000620633"/>
    </source>
</evidence>
<feature type="region of interest" description="Disordered" evidence="1">
    <location>
        <begin position="451"/>
        <end position="478"/>
    </location>
</feature>
<accession>A0ABQ2SV42</accession>
<feature type="signal peptide" evidence="2">
    <location>
        <begin position="1"/>
        <end position="25"/>
    </location>
</feature>
<comment type="caution">
    <text evidence="3">The sequence shown here is derived from an EMBL/GenBank/DDBJ whole genome shotgun (WGS) entry which is preliminary data.</text>
</comment>
<feature type="region of interest" description="Disordered" evidence="1">
    <location>
        <begin position="366"/>
        <end position="393"/>
    </location>
</feature>
<keyword evidence="2" id="KW-0732">Signal</keyword>
<keyword evidence="4" id="KW-1185">Reference proteome</keyword>
<feature type="chain" id="PRO_5046463291" description="DUF11 domain-containing protein" evidence="2">
    <location>
        <begin position="26"/>
        <end position="816"/>
    </location>
</feature>